<dbReference type="Proteomes" id="UP000644020">
    <property type="component" value="Unassembled WGS sequence"/>
</dbReference>
<comment type="caution">
    <text evidence="2">The sequence shown here is derived from an EMBL/GenBank/DDBJ whole genome shotgun (WGS) entry which is preliminary data.</text>
</comment>
<proteinExistence type="predicted"/>
<name>A0A918T824_9ACTN</name>
<feature type="region of interest" description="Disordered" evidence="1">
    <location>
        <begin position="42"/>
        <end position="79"/>
    </location>
</feature>
<evidence type="ECO:0000313" key="3">
    <source>
        <dbReference type="Proteomes" id="UP000644020"/>
    </source>
</evidence>
<accession>A0A918T824</accession>
<sequence>MSYRWFEPTWSRTAPPGQLFRVRDGGLLYLINPPVRAEIPGFRARGPPFGGRKGGHHVHRTSQKDTSDTNAGLNRGVPR</sequence>
<evidence type="ECO:0000313" key="2">
    <source>
        <dbReference type="EMBL" id="GHA97070.1"/>
    </source>
</evidence>
<dbReference type="AlphaFoldDB" id="A0A918T824"/>
<evidence type="ECO:0000256" key="1">
    <source>
        <dbReference type="SAM" id="MobiDB-lite"/>
    </source>
</evidence>
<keyword evidence="3" id="KW-1185">Reference proteome</keyword>
<reference evidence="2" key="2">
    <citation type="submission" date="2020-09" db="EMBL/GenBank/DDBJ databases">
        <authorList>
            <person name="Sun Q."/>
            <person name="Ohkuma M."/>
        </authorList>
    </citation>
    <scope>NUCLEOTIDE SEQUENCE</scope>
    <source>
        <strain evidence="2">JCM 4518</strain>
    </source>
</reference>
<organism evidence="2 3">
    <name type="scientific">Streptomyces termitum</name>
    <dbReference type="NCBI Taxonomy" id="67368"/>
    <lineage>
        <taxon>Bacteria</taxon>
        <taxon>Bacillati</taxon>
        <taxon>Actinomycetota</taxon>
        <taxon>Actinomycetes</taxon>
        <taxon>Kitasatosporales</taxon>
        <taxon>Streptomycetaceae</taxon>
        <taxon>Streptomyces</taxon>
    </lineage>
</organism>
<protein>
    <submittedName>
        <fullName evidence="2">Uncharacterized protein</fullName>
    </submittedName>
</protein>
<dbReference type="EMBL" id="BMUL01000012">
    <property type="protein sequence ID" value="GHA97070.1"/>
    <property type="molecule type" value="Genomic_DNA"/>
</dbReference>
<gene>
    <name evidence="2" type="ORF">GCM10010305_45780</name>
</gene>
<reference evidence="2" key="1">
    <citation type="journal article" date="2014" name="Int. J. Syst. Evol. Microbiol.">
        <title>Complete genome sequence of Corynebacterium casei LMG S-19264T (=DSM 44701T), isolated from a smear-ripened cheese.</title>
        <authorList>
            <consortium name="US DOE Joint Genome Institute (JGI-PGF)"/>
            <person name="Walter F."/>
            <person name="Albersmeier A."/>
            <person name="Kalinowski J."/>
            <person name="Ruckert C."/>
        </authorList>
    </citation>
    <scope>NUCLEOTIDE SEQUENCE</scope>
    <source>
        <strain evidence="2">JCM 4518</strain>
    </source>
</reference>